<keyword evidence="3" id="KW-1185">Reference proteome</keyword>
<dbReference type="Proteomes" id="UP000295788">
    <property type="component" value="Unassembled WGS sequence"/>
</dbReference>
<sequence length="223" mass="25199">MIDDDILTFLRKSIAKNEAEAQKILAEERQKRLDKLLSDSGLGKKFRKRTFSTFKVTKDNHVALTAAQNFINEFPNGKGLLLTGPVGTGKTHIAAAIANELIKQFYTVIFRNVVDIISLIVSTYHQSEKTILEIINTFTKADLLIIDDLGKEKMTEHTSTVLYQIINKIYEDEKPIIITTNFTSEKLEQNLGERGNAIVSRITEMCRPIVLSGRDWRLKNASS</sequence>
<dbReference type="RefSeq" id="WP_207893691.1">
    <property type="nucleotide sequence ID" value="NZ_SMAB01000017.1"/>
</dbReference>
<dbReference type="PANTHER" id="PTHR30050:SF4">
    <property type="entry name" value="ATP-BINDING PROTEIN RV3427C IN INSERTION SEQUENCE-RELATED"/>
    <property type="match status" value="1"/>
</dbReference>
<dbReference type="InterPro" id="IPR027417">
    <property type="entry name" value="P-loop_NTPase"/>
</dbReference>
<dbReference type="CDD" id="cd00009">
    <property type="entry name" value="AAA"/>
    <property type="match status" value="1"/>
</dbReference>
<dbReference type="PIRSF" id="PIRSF003073">
    <property type="entry name" value="DNAC_TnpB_IstB"/>
    <property type="match status" value="1"/>
</dbReference>
<dbReference type="SUPFAM" id="SSF52540">
    <property type="entry name" value="P-loop containing nucleoside triphosphate hydrolases"/>
    <property type="match status" value="1"/>
</dbReference>
<dbReference type="InterPro" id="IPR003593">
    <property type="entry name" value="AAA+_ATPase"/>
</dbReference>
<feature type="domain" description="AAA+ ATPase" evidence="1">
    <location>
        <begin position="76"/>
        <end position="203"/>
    </location>
</feature>
<reference evidence="2 3" key="1">
    <citation type="submission" date="2019-03" db="EMBL/GenBank/DDBJ databases">
        <title>Genomic Encyclopedia of Type Strains, Phase IV (KMG-IV): sequencing the most valuable type-strain genomes for metagenomic binning, comparative biology and taxonomic classification.</title>
        <authorList>
            <person name="Goeker M."/>
        </authorList>
    </citation>
    <scope>NUCLEOTIDE SEQUENCE [LARGE SCALE GENOMIC DNA]</scope>
    <source>
        <strain evidence="2 3">DSM 23802</strain>
    </source>
</reference>
<dbReference type="InterPro" id="IPR002611">
    <property type="entry name" value="IstB_ATP-bd"/>
</dbReference>
<dbReference type="PANTHER" id="PTHR30050">
    <property type="entry name" value="CHROMOSOMAL REPLICATION INITIATOR PROTEIN DNAA"/>
    <property type="match status" value="1"/>
</dbReference>
<dbReference type="AlphaFoldDB" id="A0A4R3KBE4"/>
<proteinExistence type="predicted"/>
<gene>
    <name evidence="2" type="ORF">EDD72_11725</name>
</gene>
<dbReference type="InterPro" id="IPR028350">
    <property type="entry name" value="DNAC/IstB-like"/>
</dbReference>
<dbReference type="EMBL" id="SMAB01000017">
    <property type="protein sequence ID" value="TCS80358.1"/>
    <property type="molecule type" value="Genomic_DNA"/>
</dbReference>
<evidence type="ECO:0000313" key="2">
    <source>
        <dbReference type="EMBL" id="TCS80358.1"/>
    </source>
</evidence>
<dbReference type="Pfam" id="PF01695">
    <property type="entry name" value="IstB_IS21"/>
    <property type="match status" value="1"/>
</dbReference>
<comment type="caution">
    <text evidence="2">The sequence shown here is derived from an EMBL/GenBank/DDBJ whole genome shotgun (WGS) entry which is preliminary data.</text>
</comment>
<dbReference type="GO" id="GO:0006260">
    <property type="term" value="P:DNA replication"/>
    <property type="evidence" value="ECO:0007669"/>
    <property type="project" value="TreeGrafter"/>
</dbReference>
<protein>
    <submittedName>
        <fullName evidence="2">DNA replication protein DnaC</fullName>
    </submittedName>
</protein>
<name>A0A4R3KBE4_9BACI</name>
<evidence type="ECO:0000259" key="1">
    <source>
        <dbReference type="SMART" id="SM00382"/>
    </source>
</evidence>
<evidence type="ECO:0000313" key="3">
    <source>
        <dbReference type="Proteomes" id="UP000295788"/>
    </source>
</evidence>
<dbReference type="NCBIfam" id="NF005992">
    <property type="entry name" value="PRK08116.1"/>
    <property type="match status" value="1"/>
</dbReference>
<accession>A0A4R3KBE4</accession>
<organism evidence="2 3">
    <name type="scientific">Tepidibacillus fermentans</name>
    <dbReference type="NCBI Taxonomy" id="1281767"/>
    <lineage>
        <taxon>Bacteria</taxon>
        <taxon>Bacillati</taxon>
        <taxon>Bacillota</taxon>
        <taxon>Bacilli</taxon>
        <taxon>Bacillales</taxon>
        <taxon>Bacillaceae</taxon>
        <taxon>Tepidibacillus</taxon>
    </lineage>
</organism>
<dbReference type="Gene3D" id="3.40.50.300">
    <property type="entry name" value="P-loop containing nucleotide triphosphate hydrolases"/>
    <property type="match status" value="1"/>
</dbReference>
<dbReference type="SMART" id="SM00382">
    <property type="entry name" value="AAA"/>
    <property type="match status" value="1"/>
</dbReference>
<dbReference type="GO" id="GO:0005524">
    <property type="term" value="F:ATP binding"/>
    <property type="evidence" value="ECO:0007669"/>
    <property type="project" value="InterPro"/>
</dbReference>